<evidence type="ECO:0000313" key="3">
    <source>
        <dbReference type="EMBL" id="PTQ27090.1"/>
    </source>
</evidence>
<dbReference type="EMBL" id="KZ772954">
    <property type="protein sequence ID" value="PTQ27090.1"/>
    <property type="molecule type" value="Genomic_DNA"/>
</dbReference>
<reference evidence="4" key="1">
    <citation type="journal article" date="2017" name="Cell">
        <title>Insights into land plant evolution garnered from the Marchantia polymorpha genome.</title>
        <authorList>
            <person name="Bowman J.L."/>
            <person name="Kohchi T."/>
            <person name="Yamato K.T."/>
            <person name="Jenkins J."/>
            <person name="Shu S."/>
            <person name="Ishizaki K."/>
            <person name="Yamaoka S."/>
            <person name="Nishihama R."/>
            <person name="Nakamura Y."/>
            <person name="Berger F."/>
            <person name="Adam C."/>
            <person name="Aki S.S."/>
            <person name="Althoff F."/>
            <person name="Araki T."/>
            <person name="Arteaga-Vazquez M.A."/>
            <person name="Balasubrmanian S."/>
            <person name="Barry K."/>
            <person name="Bauer D."/>
            <person name="Boehm C.R."/>
            <person name="Briginshaw L."/>
            <person name="Caballero-Perez J."/>
            <person name="Catarino B."/>
            <person name="Chen F."/>
            <person name="Chiyoda S."/>
            <person name="Chovatia M."/>
            <person name="Davies K.M."/>
            <person name="Delmans M."/>
            <person name="Demura T."/>
            <person name="Dierschke T."/>
            <person name="Dolan L."/>
            <person name="Dorantes-Acosta A.E."/>
            <person name="Eklund D.M."/>
            <person name="Florent S.N."/>
            <person name="Flores-Sandoval E."/>
            <person name="Fujiyama A."/>
            <person name="Fukuzawa H."/>
            <person name="Galik B."/>
            <person name="Grimanelli D."/>
            <person name="Grimwood J."/>
            <person name="Grossniklaus U."/>
            <person name="Hamada T."/>
            <person name="Haseloff J."/>
            <person name="Hetherington A.J."/>
            <person name="Higo A."/>
            <person name="Hirakawa Y."/>
            <person name="Hundley H.N."/>
            <person name="Ikeda Y."/>
            <person name="Inoue K."/>
            <person name="Inoue S.I."/>
            <person name="Ishida S."/>
            <person name="Jia Q."/>
            <person name="Kakita M."/>
            <person name="Kanazawa T."/>
            <person name="Kawai Y."/>
            <person name="Kawashima T."/>
            <person name="Kennedy M."/>
            <person name="Kinose K."/>
            <person name="Kinoshita T."/>
            <person name="Kohara Y."/>
            <person name="Koide E."/>
            <person name="Komatsu K."/>
            <person name="Kopischke S."/>
            <person name="Kubo M."/>
            <person name="Kyozuka J."/>
            <person name="Lagercrantz U."/>
            <person name="Lin S.S."/>
            <person name="Lindquist E."/>
            <person name="Lipzen A.M."/>
            <person name="Lu C.W."/>
            <person name="De Luna E."/>
            <person name="Martienssen R.A."/>
            <person name="Minamino N."/>
            <person name="Mizutani M."/>
            <person name="Mizutani M."/>
            <person name="Mochizuki N."/>
            <person name="Monte I."/>
            <person name="Mosher R."/>
            <person name="Nagasaki H."/>
            <person name="Nakagami H."/>
            <person name="Naramoto S."/>
            <person name="Nishitani K."/>
            <person name="Ohtani M."/>
            <person name="Okamoto T."/>
            <person name="Okumura M."/>
            <person name="Phillips J."/>
            <person name="Pollak B."/>
            <person name="Reinders A."/>
            <person name="Rovekamp M."/>
            <person name="Sano R."/>
            <person name="Sawa S."/>
            <person name="Schmid M.W."/>
            <person name="Shirakawa M."/>
            <person name="Solano R."/>
            <person name="Spunde A."/>
            <person name="Suetsugu N."/>
            <person name="Sugano S."/>
            <person name="Sugiyama A."/>
            <person name="Sun R."/>
            <person name="Suzuki Y."/>
            <person name="Takenaka M."/>
            <person name="Takezawa D."/>
            <person name="Tomogane H."/>
            <person name="Tsuzuki M."/>
            <person name="Ueda T."/>
            <person name="Umeda M."/>
            <person name="Ward J.M."/>
            <person name="Watanabe Y."/>
            <person name="Yazaki K."/>
            <person name="Yokoyama R."/>
            <person name="Yoshitake Y."/>
            <person name="Yotsui I."/>
            <person name="Zachgo S."/>
            <person name="Schmutz J."/>
        </authorList>
    </citation>
    <scope>NUCLEOTIDE SEQUENCE [LARGE SCALE GENOMIC DNA]</scope>
    <source>
        <strain evidence="4">Tak-1</strain>
    </source>
</reference>
<feature type="region of interest" description="Disordered" evidence="1">
    <location>
        <begin position="19"/>
        <end position="51"/>
    </location>
</feature>
<evidence type="ECO:0000313" key="4">
    <source>
        <dbReference type="Proteomes" id="UP000244005"/>
    </source>
</evidence>
<keyword evidence="2" id="KW-0732">Signal</keyword>
<sequence length="97" mass="10479">MSHHVFLLISGILRRATAAPPPHKYPRPSLPLPPHPTTPHLTSPHLSSPHLPSPLLSSLSVPPTSLESYHPPLASIRPLPFAVRSASNSIKFAGYSF</sequence>
<feature type="signal peptide" evidence="2">
    <location>
        <begin position="1"/>
        <end position="18"/>
    </location>
</feature>
<keyword evidence="4" id="KW-1185">Reference proteome</keyword>
<feature type="chain" id="PRO_5041804575" evidence="2">
    <location>
        <begin position="19"/>
        <end position="97"/>
    </location>
</feature>
<evidence type="ECO:0000256" key="2">
    <source>
        <dbReference type="SAM" id="SignalP"/>
    </source>
</evidence>
<dbReference type="EMBL" id="KZ772954">
    <property type="protein sequence ID" value="PTQ27089.1"/>
    <property type="molecule type" value="Genomic_DNA"/>
</dbReference>
<proteinExistence type="predicted"/>
<evidence type="ECO:0000256" key="1">
    <source>
        <dbReference type="SAM" id="MobiDB-lite"/>
    </source>
</evidence>
<dbReference type="AlphaFoldDB" id="A0A2R6VZS3"/>
<protein>
    <submittedName>
        <fullName evidence="3">Uncharacterized protein</fullName>
    </submittedName>
</protein>
<dbReference type="Proteomes" id="UP000244005">
    <property type="component" value="Unassembled WGS sequence"/>
</dbReference>
<feature type="compositionally biased region" description="Pro residues" evidence="1">
    <location>
        <begin position="19"/>
        <end position="37"/>
    </location>
</feature>
<name>A0A2R6VZS3_MARPO</name>
<organism evidence="3 4">
    <name type="scientific">Marchantia polymorpha</name>
    <name type="common">Common liverwort</name>
    <name type="synonym">Marchantia aquatica</name>
    <dbReference type="NCBI Taxonomy" id="3197"/>
    <lineage>
        <taxon>Eukaryota</taxon>
        <taxon>Viridiplantae</taxon>
        <taxon>Streptophyta</taxon>
        <taxon>Embryophyta</taxon>
        <taxon>Marchantiophyta</taxon>
        <taxon>Marchantiopsida</taxon>
        <taxon>Marchantiidae</taxon>
        <taxon>Marchantiales</taxon>
        <taxon>Marchantiaceae</taxon>
        <taxon>Marchantia</taxon>
    </lineage>
</organism>
<feature type="compositionally biased region" description="Low complexity" evidence="1">
    <location>
        <begin position="38"/>
        <end position="51"/>
    </location>
</feature>
<gene>
    <name evidence="3" type="ORF">MARPO_0224s0006</name>
</gene>
<reference evidence="3" key="2">
    <citation type="submission" date="2017-12" db="EMBL/GenBank/DDBJ databases">
        <title>WGS assembly of Marchantia polymorpha.</title>
        <authorList>
            <person name="Bowman J.L."/>
            <person name="Kohchi T."/>
            <person name="Yamato K.T."/>
            <person name="Jenkins J."/>
            <person name="Shu S."/>
            <person name="Ishizaki K."/>
            <person name="Yamaoka S."/>
            <person name="Nishihama R."/>
            <person name="Nakamura Y."/>
            <person name="Berger F."/>
            <person name="Adam C."/>
            <person name="Aki S.S."/>
            <person name="Althoff F."/>
            <person name="Araki T."/>
            <person name="Arteaga-Vazquez M.A."/>
            <person name="Balasubrmanian S."/>
            <person name="Bauer D."/>
            <person name="Boehm C.R."/>
            <person name="Briginshaw L."/>
            <person name="Caballero-Perez J."/>
            <person name="Catarino B."/>
            <person name="Chen F."/>
            <person name="Chiyoda S."/>
            <person name="Chovatia M."/>
            <person name="Davies K.M."/>
            <person name="Delmans M."/>
            <person name="Demura T."/>
            <person name="Dierschke T."/>
            <person name="Dolan L."/>
            <person name="Dorantes-Acosta A.E."/>
            <person name="Eklund D.M."/>
            <person name="Florent S.N."/>
            <person name="Flores-Sandoval E."/>
            <person name="Fujiyama A."/>
            <person name="Fukuzawa H."/>
            <person name="Galik B."/>
            <person name="Grimanelli D."/>
            <person name="Grimwood J."/>
            <person name="Grossniklaus U."/>
            <person name="Hamada T."/>
            <person name="Haseloff J."/>
            <person name="Hetherington A.J."/>
            <person name="Higo A."/>
            <person name="Hirakawa Y."/>
            <person name="Hundley H.N."/>
            <person name="Ikeda Y."/>
            <person name="Inoue K."/>
            <person name="Inoue S."/>
            <person name="Ishida S."/>
            <person name="Jia Q."/>
            <person name="Kakita M."/>
            <person name="Kanazawa T."/>
            <person name="Kawai Y."/>
            <person name="Kawashima T."/>
            <person name="Kennedy M."/>
            <person name="Kinose K."/>
            <person name="Kinoshita T."/>
            <person name="Kohara Y."/>
            <person name="Koide E."/>
            <person name="Komatsu K."/>
            <person name="Kopischke S."/>
            <person name="Kubo M."/>
            <person name="Kyozuka J."/>
            <person name="Lagercrantz U."/>
            <person name="Lin S.S."/>
            <person name="Lindquist E."/>
            <person name="Lipzen A.M."/>
            <person name="Lu C."/>
            <person name="Luna E.D."/>
            <person name="Martienssen R.A."/>
            <person name="Minamino N."/>
            <person name="Mizutani M."/>
            <person name="Mizutani M."/>
            <person name="Mochizuki N."/>
            <person name="Monte I."/>
            <person name="Mosher R."/>
            <person name="Nagasaki H."/>
            <person name="Nakagami H."/>
            <person name="Naramoto S."/>
            <person name="Nishitani K."/>
            <person name="Ohtani M."/>
            <person name="Okamoto T."/>
            <person name="Okumura M."/>
            <person name="Phillips J."/>
            <person name="Pollak B."/>
            <person name="Reinders A."/>
            <person name="Roevekamp M."/>
            <person name="Sano R."/>
            <person name="Sawa S."/>
            <person name="Schmid M.W."/>
            <person name="Shirakawa M."/>
            <person name="Solano R."/>
            <person name="Spunde A."/>
            <person name="Suetsugu N."/>
            <person name="Sugano S."/>
            <person name="Sugiyama A."/>
            <person name="Sun R."/>
            <person name="Suzuki Y."/>
            <person name="Takenaka M."/>
            <person name="Takezawa D."/>
            <person name="Tomogane H."/>
            <person name="Tsuzuki M."/>
            <person name="Ueda T."/>
            <person name="Umeda M."/>
            <person name="Ward J.M."/>
            <person name="Watanabe Y."/>
            <person name="Yazaki K."/>
            <person name="Yokoyama R."/>
            <person name="Yoshitake Y."/>
            <person name="Yotsui I."/>
            <person name="Zachgo S."/>
            <person name="Schmutz J."/>
        </authorList>
    </citation>
    <scope>NUCLEOTIDE SEQUENCE [LARGE SCALE GENOMIC DNA]</scope>
    <source>
        <strain evidence="3">Tak-1</strain>
    </source>
</reference>
<accession>A0A2R6VZS3</accession>